<evidence type="ECO:0000256" key="1">
    <source>
        <dbReference type="SAM" id="MobiDB-lite"/>
    </source>
</evidence>
<sequence>MGRFAYVSTSGRQPEPEEKDIEITITTPDEICRGDILNIEVTLWTLEGVFKDFPTRDIRGEVTIVVGGAEERELVAVGLTNANYVFKGKNVLMTGGHAEFVPVEAGTYTFAPDEITVTTSDYPLRSIPKQPHSPDSKTTVT</sequence>
<dbReference type="RefSeq" id="WP_203867252.1">
    <property type="nucleotide sequence ID" value="NZ_BONW01000016.1"/>
</dbReference>
<reference evidence="2 3" key="1">
    <citation type="submission" date="2021-01" db="EMBL/GenBank/DDBJ databases">
        <title>Whole genome shotgun sequence of Plantactinospora endophytica NBRC 110450.</title>
        <authorList>
            <person name="Komaki H."/>
            <person name="Tamura T."/>
        </authorList>
    </citation>
    <scope>NUCLEOTIDE SEQUENCE [LARGE SCALE GENOMIC DNA]</scope>
    <source>
        <strain evidence="2 3">NBRC 110450</strain>
    </source>
</reference>
<gene>
    <name evidence="2" type="ORF">Pen02_37020</name>
</gene>
<comment type="caution">
    <text evidence="2">The sequence shown here is derived from an EMBL/GenBank/DDBJ whole genome shotgun (WGS) entry which is preliminary data.</text>
</comment>
<feature type="region of interest" description="Disordered" evidence="1">
    <location>
        <begin position="121"/>
        <end position="141"/>
    </location>
</feature>
<dbReference type="EMBL" id="BONW01000016">
    <property type="protein sequence ID" value="GIG88766.1"/>
    <property type="molecule type" value="Genomic_DNA"/>
</dbReference>
<dbReference type="Proteomes" id="UP000646749">
    <property type="component" value="Unassembled WGS sequence"/>
</dbReference>
<proteinExistence type="predicted"/>
<evidence type="ECO:0000313" key="2">
    <source>
        <dbReference type="EMBL" id="GIG88766.1"/>
    </source>
</evidence>
<evidence type="ECO:0000313" key="3">
    <source>
        <dbReference type="Proteomes" id="UP000646749"/>
    </source>
</evidence>
<organism evidence="2 3">
    <name type="scientific">Plantactinospora endophytica</name>
    <dbReference type="NCBI Taxonomy" id="673535"/>
    <lineage>
        <taxon>Bacteria</taxon>
        <taxon>Bacillati</taxon>
        <taxon>Actinomycetota</taxon>
        <taxon>Actinomycetes</taxon>
        <taxon>Micromonosporales</taxon>
        <taxon>Micromonosporaceae</taxon>
        <taxon>Plantactinospora</taxon>
    </lineage>
</organism>
<keyword evidence="3" id="KW-1185">Reference proteome</keyword>
<protein>
    <submittedName>
        <fullName evidence="2">Uncharacterized protein</fullName>
    </submittedName>
</protein>
<accession>A0ABQ4E264</accession>
<name>A0ABQ4E264_9ACTN</name>